<comment type="caution">
    <text evidence="1">The sequence shown here is derived from an EMBL/GenBank/DDBJ whole genome shotgun (WGS) entry which is preliminary data.</text>
</comment>
<reference evidence="1" key="1">
    <citation type="submission" date="2022-05" db="EMBL/GenBank/DDBJ databases">
        <title>Comparative Genomics of Spacecraft Associated Microbes.</title>
        <authorList>
            <person name="Tran M.T."/>
            <person name="Wright A."/>
            <person name="Seuylemezian A."/>
            <person name="Eisen J."/>
            <person name="Coil D."/>
        </authorList>
    </citation>
    <scope>NUCLEOTIDE SEQUENCE</scope>
    <source>
        <strain evidence="1">FAIRING 10M-2.2</strain>
    </source>
</reference>
<sequence length="57" mass="6644">MTIFGIIFWSICILLIGVGFFLQRKYKSEAPNKSANQTIHEELGRDDQHRNDPFIPH</sequence>
<name>A0ACC6A381_9BACI</name>
<gene>
    <name evidence="1" type="ORF">M3215_01195</name>
</gene>
<dbReference type="Proteomes" id="UP001202289">
    <property type="component" value="Unassembled WGS sequence"/>
</dbReference>
<keyword evidence="2" id="KW-1185">Reference proteome</keyword>
<protein>
    <submittedName>
        <fullName evidence="1">Uncharacterized protein</fullName>
    </submittedName>
</protein>
<organism evidence="1 2">
    <name type="scientific">Bacillus cytotoxicus</name>
    <dbReference type="NCBI Taxonomy" id="580165"/>
    <lineage>
        <taxon>Bacteria</taxon>
        <taxon>Bacillati</taxon>
        <taxon>Bacillota</taxon>
        <taxon>Bacilli</taxon>
        <taxon>Bacillales</taxon>
        <taxon>Bacillaceae</taxon>
        <taxon>Bacillus</taxon>
        <taxon>Bacillus cereus group</taxon>
    </lineage>
</organism>
<evidence type="ECO:0000313" key="2">
    <source>
        <dbReference type="Proteomes" id="UP001202289"/>
    </source>
</evidence>
<evidence type="ECO:0000313" key="1">
    <source>
        <dbReference type="EMBL" id="MCM3734487.1"/>
    </source>
</evidence>
<accession>A0ACC6A381</accession>
<dbReference type="EMBL" id="JAMBOP010000001">
    <property type="protein sequence ID" value="MCM3734487.1"/>
    <property type="molecule type" value="Genomic_DNA"/>
</dbReference>
<proteinExistence type="predicted"/>